<reference evidence="3" key="1">
    <citation type="submission" date="2016-10" db="EMBL/GenBank/DDBJ databases">
        <authorList>
            <person name="Varghese N."/>
            <person name="Submissions S."/>
        </authorList>
    </citation>
    <scope>NUCLEOTIDE SEQUENCE [LARGE SCALE GENOMIC DNA]</scope>
    <source>
        <strain evidence="3">Mob M</strain>
    </source>
</reference>
<dbReference type="AlphaFoldDB" id="A0A1I4RVL2"/>
<dbReference type="Proteomes" id="UP000198535">
    <property type="component" value="Unassembled WGS sequence"/>
</dbReference>
<feature type="transmembrane region" description="Helical" evidence="1">
    <location>
        <begin position="169"/>
        <end position="188"/>
    </location>
</feature>
<feature type="transmembrane region" description="Helical" evidence="1">
    <location>
        <begin position="140"/>
        <end position="160"/>
    </location>
</feature>
<organism evidence="2 3">
    <name type="scientific">Methanolobus profundi</name>
    <dbReference type="NCBI Taxonomy" id="487685"/>
    <lineage>
        <taxon>Archaea</taxon>
        <taxon>Methanobacteriati</taxon>
        <taxon>Methanobacteriota</taxon>
        <taxon>Stenosarchaea group</taxon>
        <taxon>Methanomicrobia</taxon>
        <taxon>Methanosarcinales</taxon>
        <taxon>Methanosarcinaceae</taxon>
        <taxon>Methanolobus</taxon>
    </lineage>
</organism>
<feature type="transmembrane region" description="Helical" evidence="1">
    <location>
        <begin position="194"/>
        <end position="211"/>
    </location>
</feature>
<feature type="transmembrane region" description="Helical" evidence="1">
    <location>
        <begin position="12"/>
        <end position="36"/>
    </location>
</feature>
<dbReference type="OrthoDB" id="137077at2157"/>
<proteinExistence type="predicted"/>
<feature type="transmembrane region" description="Helical" evidence="1">
    <location>
        <begin position="68"/>
        <end position="91"/>
    </location>
</feature>
<accession>A0A1I4RVL2</accession>
<feature type="transmembrane region" description="Helical" evidence="1">
    <location>
        <begin position="42"/>
        <end position="63"/>
    </location>
</feature>
<feature type="transmembrane region" description="Helical" evidence="1">
    <location>
        <begin position="269"/>
        <end position="287"/>
    </location>
</feature>
<protein>
    <recommendedName>
        <fullName evidence="4">Glycosyltransferase RgtA/B/C/D-like domain-containing protein</fullName>
    </recommendedName>
</protein>
<feature type="transmembrane region" description="Helical" evidence="1">
    <location>
        <begin position="218"/>
        <end position="234"/>
    </location>
</feature>
<feature type="transmembrane region" description="Helical" evidence="1">
    <location>
        <begin position="430"/>
        <end position="449"/>
    </location>
</feature>
<feature type="transmembrane region" description="Helical" evidence="1">
    <location>
        <begin position="334"/>
        <end position="357"/>
    </location>
</feature>
<dbReference type="STRING" id="487685.SAMN04488696_1611"/>
<keyword evidence="3" id="KW-1185">Reference proteome</keyword>
<dbReference type="RefSeq" id="WP_091935855.1">
    <property type="nucleotide sequence ID" value="NZ_FOUJ01000003.1"/>
</dbReference>
<feature type="transmembrane region" description="Helical" evidence="1">
    <location>
        <begin position="369"/>
        <end position="392"/>
    </location>
</feature>
<feature type="transmembrane region" description="Helical" evidence="1">
    <location>
        <begin position="240"/>
        <end position="257"/>
    </location>
</feature>
<evidence type="ECO:0000313" key="2">
    <source>
        <dbReference type="EMBL" id="SFM56276.1"/>
    </source>
</evidence>
<evidence type="ECO:0008006" key="4">
    <source>
        <dbReference type="Google" id="ProtNLM"/>
    </source>
</evidence>
<gene>
    <name evidence="2" type="ORF">SAMN04488696_1611</name>
</gene>
<sequence>MRINRNQILSLLAIVAFFLLIRGLLLLKFTISVGYITNIYSMFPLSFYLGLIITYFIASFLVLNEKKVLGTIILCMNHLEVLLIPCMLGYYSMGRADDMTYIGEYLQIKNSGHIANWDIYPASHIMGAVSSHISNLEPHVIALIIPVLFSFMFCAGAYLFSRILLSCQFANLIAIPSSFILYLGIYNFLNVPHALFFAYMPFYLYIITLYMKSNHKRLLSYVFMFILLTLVLPYSHPFIVFFVFVLFIYYILSPLIFKHLGNQSVVNFFKLNSLLVLIISYLAWFVYQGRLLNDLVKQIHVYINQIGRDPTAIWTAEKLSQVNFDYFDYFKLLIFFYGRYIFPTIFILIGFIFIFHNRQKISHVFFRKYFAIIVLYLLFALIQLILLFNPLIVHQPDRIMNLNFIVYAQIPLFSISLYLIFKKNNSLTHVLLICSILTSIWAISFFGVFDSPNVYRPNVALTNNEIQGMTWFSDSKMNYPINMMFEQTSRYPDIFGFARSNWVYKDTIPDHFGYGLNVSDFSEVYFDSFLSDYNYGYLLITSYGELLYQELPAHKRAGRFNKEDFELIRNDPSINKIYDTLNLDIFIVSS</sequence>
<evidence type="ECO:0000256" key="1">
    <source>
        <dbReference type="SAM" id="Phobius"/>
    </source>
</evidence>
<name>A0A1I4RVL2_9EURY</name>
<feature type="transmembrane region" description="Helical" evidence="1">
    <location>
        <begin position="404"/>
        <end position="421"/>
    </location>
</feature>
<keyword evidence="1" id="KW-0812">Transmembrane</keyword>
<keyword evidence="1" id="KW-1133">Transmembrane helix</keyword>
<evidence type="ECO:0000313" key="3">
    <source>
        <dbReference type="Proteomes" id="UP000198535"/>
    </source>
</evidence>
<keyword evidence="1" id="KW-0472">Membrane</keyword>
<dbReference type="EMBL" id="FOUJ01000003">
    <property type="protein sequence ID" value="SFM56276.1"/>
    <property type="molecule type" value="Genomic_DNA"/>
</dbReference>